<evidence type="ECO:0000256" key="1">
    <source>
        <dbReference type="ARBA" id="ARBA00009580"/>
    </source>
</evidence>
<keyword evidence="5" id="KW-1185">Reference proteome</keyword>
<evidence type="ECO:0000256" key="2">
    <source>
        <dbReference type="SAM" id="Phobius"/>
    </source>
</evidence>
<dbReference type="SUPFAM" id="SSF52799">
    <property type="entry name" value="(Phosphotyrosine protein) phosphatases II"/>
    <property type="match status" value="1"/>
</dbReference>
<protein>
    <recommendedName>
        <fullName evidence="3">Tyrosine specific protein phosphatases domain-containing protein</fullName>
    </recommendedName>
</protein>
<gene>
    <name evidence="4" type="ORF">AX660_21295</name>
</gene>
<organism evidence="4 5">
    <name type="scientific">Paraglaciecola hydrolytica</name>
    <dbReference type="NCBI Taxonomy" id="1799789"/>
    <lineage>
        <taxon>Bacteria</taxon>
        <taxon>Pseudomonadati</taxon>
        <taxon>Pseudomonadota</taxon>
        <taxon>Gammaproteobacteria</taxon>
        <taxon>Alteromonadales</taxon>
        <taxon>Alteromonadaceae</taxon>
        <taxon>Paraglaciecola</taxon>
    </lineage>
</organism>
<keyword evidence="2" id="KW-1133">Transmembrane helix</keyword>
<dbReference type="InterPro" id="IPR000387">
    <property type="entry name" value="Tyr_Pase_dom"/>
</dbReference>
<dbReference type="Pfam" id="PF13350">
    <property type="entry name" value="Y_phosphatase3"/>
    <property type="match status" value="1"/>
</dbReference>
<dbReference type="InterPro" id="IPR026893">
    <property type="entry name" value="Tyr/Ser_Pase_IphP-type"/>
</dbReference>
<dbReference type="STRING" id="1799789.AX660_21295"/>
<dbReference type="PANTHER" id="PTHR31126:SF1">
    <property type="entry name" value="TYROSINE SPECIFIC PROTEIN PHOSPHATASES DOMAIN-CONTAINING PROTEIN"/>
    <property type="match status" value="1"/>
</dbReference>
<feature type="transmembrane region" description="Helical" evidence="2">
    <location>
        <begin position="12"/>
        <end position="30"/>
    </location>
</feature>
<dbReference type="OrthoDB" id="5901335at2"/>
<dbReference type="GO" id="GO:0004721">
    <property type="term" value="F:phosphoprotein phosphatase activity"/>
    <property type="evidence" value="ECO:0007669"/>
    <property type="project" value="InterPro"/>
</dbReference>
<accession>A0A148KLY2</accession>
<keyword evidence="2" id="KW-0472">Membrane</keyword>
<name>A0A148KLY2_9ALTE</name>
<feature type="domain" description="Tyrosine specific protein phosphatases" evidence="3">
    <location>
        <begin position="291"/>
        <end position="338"/>
    </location>
</feature>
<dbReference type="EMBL" id="LSNE01000011">
    <property type="protein sequence ID" value="KXI27269.1"/>
    <property type="molecule type" value="Genomic_DNA"/>
</dbReference>
<dbReference type="RefSeq" id="WP_068380415.1">
    <property type="nucleotide sequence ID" value="NZ_LSNE01000011.1"/>
</dbReference>
<dbReference type="AlphaFoldDB" id="A0A148KLY2"/>
<comment type="similarity">
    <text evidence="1">Belongs to the protein-tyrosine phosphatase family.</text>
</comment>
<evidence type="ECO:0000313" key="5">
    <source>
        <dbReference type="Proteomes" id="UP000070299"/>
    </source>
</evidence>
<dbReference type="InterPro" id="IPR029021">
    <property type="entry name" value="Prot-tyrosine_phosphatase-like"/>
</dbReference>
<dbReference type="Gene3D" id="3.90.190.10">
    <property type="entry name" value="Protein tyrosine phosphatase superfamily"/>
    <property type="match status" value="1"/>
</dbReference>
<dbReference type="InterPro" id="IPR016130">
    <property type="entry name" value="Tyr_Pase_AS"/>
</dbReference>
<reference evidence="5" key="1">
    <citation type="submission" date="2016-02" db="EMBL/GenBank/DDBJ databases">
        <authorList>
            <person name="Schultz-Johansen M."/>
            <person name="Glaring M.A."/>
            <person name="Bech P.K."/>
            <person name="Stougaard P."/>
        </authorList>
    </citation>
    <scope>NUCLEOTIDE SEQUENCE [LARGE SCALE GENOMIC DNA]</scope>
    <source>
        <strain evidence="5">S66</strain>
    </source>
</reference>
<evidence type="ECO:0000313" key="4">
    <source>
        <dbReference type="EMBL" id="KXI27269.1"/>
    </source>
</evidence>
<proteinExistence type="inferred from homology"/>
<dbReference type="PROSITE" id="PS00383">
    <property type="entry name" value="TYR_PHOSPHATASE_1"/>
    <property type="match status" value="1"/>
</dbReference>
<dbReference type="Proteomes" id="UP000070299">
    <property type="component" value="Unassembled WGS sequence"/>
</dbReference>
<dbReference type="PANTHER" id="PTHR31126">
    <property type="entry name" value="TYROSINE-PROTEIN PHOSPHATASE"/>
    <property type="match status" value="1"/>
</dbReference>
<dbReference type="PROSITE" id="PS50056">
    <property type="entry name" value="TYR_PHOSPHATASE_2"/>
    <property type="match status" value="1"/>
</dbReference>
<keyword evidence="2" id="KW-0812">Transmembrane</keyword>
<sequence>MLWRLCTSKLGYIVSLLLLSVTSLATMLYFSTQRIEPLTLSDYYHYRCDMQPQSNPTLPRFRFLAVSSLYADTIAERLCQSPLVAQYYSGVTISWKPRWLLSPDEVINENYDLIWSRENALNGLVPGFAEYYQLLMDFGNYQVFWFRKDTRNLSLTQAYFSDKLEIAARLLPLEGGRNFRDLGGYATTDGRTVKWGKIYRSGVLAGLTEQDYQFIDELDIKTIVDFRANSERSSEVTKWHDSEVKVIQKDYEMDFDFSEIGTLLRRPDLSKEMLEGMMAQFYPKILDDQKQNYTEMFSSLVKSDDGLLFHCTAGKDRTGVSAVLVLSALGVDKQTAIEDYLATNHYLDPKALMPKNNADMDPKMAAMMKMFASLPPDVAQPLVGVTQPLIEAAIAKMEAEHGTILDYIKQELDVSDEDLLVLRQKYLN</sequence>
<evidence type="ECO:0000259" key="3">
    <source>
        <dbReference type="PROSITE" id="PS50056"/>
    </source>
</evidence>
<comment type="caution">
    <text evidence="4">The sequence shown here is derived from an EMBL/GenBank/DDBJ whole genome shotgun (WGS) entry which is preliminary data.</text>
</comment>